<keyword evidence="3" id="KW-1185">Reference proteome</keyword>
<feature type="region of interest" description="Disordered" evidence="1">
    <location>
        <begin position="174"/>
        <end position="277"/>
    </location>
</feature>
<keyword evidence="2" id="KW-0732">Signal</keyword>
<organism evidence="3 4">
    <name type="scientific">Lingula anatina</name>
    <name type="common">Brachiopod</name>
    <name type="synonym">Lingula unguis</name>
    <dbReference type="NCBI Taxonomy" id="7574"/>
    <lineage>
        <taxon>Eukaryota</taxon>
        <taxon>Metazoa</taxon>
        <taxon>Spiralia</taxon>
        <taxon>Lophotrochozoa</taxon>
        <taxon>Brachiopoda</taxon>
        <taxon>Linguliformea</taxon>
        <taxon>Lingulata</taxon>
        <taxon>Lingulida</taxon>
        <taxon>Linguloidea</taxon>
        <taxon>Lingulidae</taxon>
        <taxon>Lingula</taxon>
    </lineage>
</organism>
<dbReference type="RefSeq" id="XP_013407783.1">
    <property type="nucleotide sequence ID" value="XM_013552329.1"/>
</dbReference>
<accession>A0A1S3JBT4</accession>
<protein>
    <submittedName>
        <fullName evidence="4">Uncharacterized protein LOC106171840 isoform X1</fullName>
    </submittedName>
</protein>
<dbReference type="OrthoDB" id="6618101at2759"/>
<proteinExistence type="predicted"/>
<dbReference type="AlphaFoldDB" id="A0A1S3JBT4"/>
<feature type="compositionally biased region" description="Basic and acidic residues" evidence="1">
    <location>
        <begin position="249"/>
        <end position="277"/>
    </location>
</feature>
<feature type="compositionally biased region" description="Polar residues" evidence="1">
    <location>
        <begin position="223"/>
        <end position="233"/>
    </location>
</feature>
<evidence type="ECO:0000313" key="4">
    <source>
        <dbReference type="RefSeq" id="XP_013407783.1"/>
    </source>
</evidence>
<dbReference type="Proteomes" id="UP000085678">
    <property type="component" value="Unplaced"/>
</dbReference>
<dbReference type="KEGG" id="lak:106171840"/>
<feature type="region of interest" description="Disordered" evidence="1">
    <location>
        <begin position="132"/>
        <end position="151"/>
    </location>
</feature>
<sequence length="277" mass="30481">MCSTILSALSVAFIQTVLCRVSFGGSSTQQGSLVETLIIDCSMPEPDPQQGQHHFYGTNITLLQQQQTGPGKDGDIFRNDSMYQIPSKPAAKPVTRVTFAEQMLQAHPMITIQPPSPCPSNRSSEVYWETPEPRTQIPRSQSTESRDNPFIPEGDLYHEAESMLKASTIEREKVIIRESPGGTKTTHYVMNESYEGPEPTDNEPSEDNVANPEDIKLKENGNVEETIQPSATKNVEGAPKGAGDQSPSEPKEQKEGEEGETPTDKKKSKDNKCCTIL</sequence>
<evidence type="ECO:0000256" key="1">
    <source>
        <dbReference type="SAM" id="MobiDB-lite"/>
    </source>
</evidence>
<feature type="signal peptide" evidence="2">
    <location>
        <begin position="1"/>
        <end position="19"/>
    </location>
</feature>
<name>A0A1S3JBT4_LINAN</name>
<gene>
    <name evidence="4" type="primary">LOC106171840</name>
</gene>
<reference evidence="4" key="1">
    <citation type="submission" date="2025-08" db="UniProtKB">
        <authorList>
            <consortium name="RefSeq"/>
        </authorList>
    </citation>
    <scope>IDENTIFICATION</scope>
    <source>
        <tissue evidence="4">Gonads</tissue>
    </source>
</reference>
<dbReference type="InParanoid" id="A0A1S3JBT4"/>
<evidence type="ECO:0000256" key="2">
    <source>
        <dbReference type="SAM" id="SignalP"/>
    </source>
</evidence>
<evidence type="ECO:0000313" key="3">
    <source>
        <dbReference type="Proteomes" id="UP000085678"/>
    </source>
</evidence>
<dbReference type="GeneID" id="106171840"/>
<feature type="chain" id="PRO_5010288166" evidence="2">
    <location>
        <begin position="20"/>
        <end position="277"/>
    </location>
</feature>